<dbReference type="NCBIfam" id="NF002098">
    <property type="entry name" value="PRK00943.1"/>
    <property type="match status" value="1"/>
</dbReference>
<dbReference type="KEGG" id="mana:MAMMFC1_01261"/>
<keyword evidence="13" id="KW-1185">Reference proteome</keyword>
<dbReference type="Pfam" id="PF02769">
    <property type="entry name" value="AIRS_C"/>
    <property type="match status" value="1"/>
</dbReference>
<keyword evidence="2 9" id="KW-0808">Transferase</keyword>
<dbReference type="NCBIfam" id="TIGR00476">
    <property type="entry name" value="selD"/>
    <property type="match status" value="1"/>
</dbReference>
<feature type="binding site" evidence="9">
    <location>
        <begin position="104"/>
        <end position="106"/>
    </location>
    <ligand>
        <name>ATP</name>
        <dbReference type="ChEBI" id="CHEBI:30616"/>
        <note>ligand shared between dimeric partners</note>
    </ligand>
</feature>
<name>A0A348AHQ9_9FIRM</name>
<evidence type="ECO:0000256" key="8">
    <source>
        <dbReference type="ARBA" id="ARBA00023266"/>
    </source>
</evidence>
<dbReference type="SUPFAM" id="SSF55326">
    <property type="entry name" value="PurM N-terminal domain-like"/>
    <property type="match status" value="1"/>
</dbReference>
<comment type="subunit">
    <text evidence="9">Homodimer.</text>
</comment>
<organism evidence="12 13">
    <name type="scientific">Methylomusa anaerophila</name>
    <dbReference type="NCBI Taxonomy" id="1930071"/>
    <lineage>
        <taxon>Bacteria</taxon>
        <taxon>Bacillati</taxon>
        <taxon>Bacillota</taxon>
        <taxon>Negativicutes</taxon>
        <taxon>Selenomonadales</taxon>
        <taxon>Sporomusaceae</taxon>
        <taxon>Methylomusa</taxon>
    </lineage>
</organism>
<keyword evidence="4 9" id="KW-0547">Nucleotide-binding</keyword>
<dbReference type="InterPro" id="IPR036676">
    <property type="entry name" value="PurM-like_C_sf"/>
</dbReference>
<dbReference type="InterPro" id="IPR036921">
    <property type="entry name" value="PurM-like_N_sf"/>
</dbReference>
<dbReference type="Pfam" id="PF00586">
    <property type="entry name" value="AIRS"/>
    <property type="match status" value="1"/>
</dbReference>
<feature type="binding site" description="in other chain" evidence="9">
    <location>
        <position position="33"/>
    </location>
    <ligand>
        <name>ATP</name>
        <dbReference type="ChEBI" id="CHEBI:30616"/>
        <note>ligand shared between dimeric partners</note>
    </ligand>
</feature>
<feature type="domain" description="PurM-like N-terminal" evidence="10">
    <location>
        <begin position="15"/>
        <end position="122"/>
    </location>
</feature>
<evidence type="ECO:0000256" key="7">
    <source>
        <dbReference type="ARBA" id="ARBA00022842"/>
    </source>
</evidence>
<comment type="caution">
    <text evidence="9">Lacks conserved residue(s) required for the propagation of feature annotation.</text>
</comment>
<dbReference type="InterPro" id="IPR016188">
    <property type="entry name" value="PurM-like_N"/>
</dbReference>
<dbReference type="PIRSF" id="PIRSF036407">
    <property type="entry name" value="Selenphspht_syn"/>
    <property type="match status" value="1"/>
</dbReference>
<dbReference type="GO" id="GO:0004756">
    <property type="term" value="F:selenide, water dikinase activity"/>
    <property type="evidence" value="ECO:0007669"/>
    <property type="project" value="UniProtKB-UniRule"/>
</dbReference>
<dbReference type="Gene3D" id="3.30.1330.10">
    <property type="entry name" value="PurM-like, N-terminal domain"/>
    <property type="match status" value="1"/>
</dbReference>
<dbReference type="PANTHER" id="PTHR10256:SF0">
    <property type="entry name" value="INACTIVE SELENIDE, WATER DIKINASE-LIKE PROTEIN-RELATED"/>
    <property type="match status" value="1"/>
</dbReference>
<feature type="binding site" evidence="9">
    <location>
        <position position="56"/>
    </location>
    <ligand>
        <name>Mg(2+)</name>
        <dbReference type="ChEBI" id="CHEBI:18420"/>
    </ligand>
</feature>
<evidence type="ECO:0000313" key="13">
    <source>
        <dbReference type="Proteomes" id="UP000276437"/>
    </source>
</evidence>
<dbReference type="GO" id="GO:0000287">
    <property type="term" value="F:magnesium ion binding"/>
    <property type="evidence" value="ECO:0007669"/>
    <property type="project" value="UniProtKB-UniRule"/>
</dbReference>
<proteinExistence type="inferred from homology"/>
<evidence type="ECO:0000256" key="6">
    <source>
        <dbReference type="ARBA" id="ARBA00022840"/>
    </source>
</evidence>
<dbReference type="EMBL" id="AP018449">
    <property type="protein sequence ID" value="BBB90607.1"/>
    <property type="molecule type" value="Genomic_DNA"/>
</dbReference>
<gene>
    <name evidence="12" type="primary">selD_1</name>
    <name evidence="9" type="synonym">selD</name>
    <name evidence="12" type="ORF">MAMMFC1_01261</name>
</gene>
<keyword evidence="7 9" id="KW-0460">Magnesium</keyword>
<comment type="cofactor">
    <cofactor evidence="9">
        <name>Mg(2+)</name>
        <dbReference type="ChEBI" id="CHEBI:18420"/>
    </cofactor>
    <text evidence="9">Binds 1 Mg(2+) ion per monomer.</text>
</comment>
<comment type="similarity">
    <text evidence="1 9">Belongs to the selenophosphate synthase 1 family. Class I subfamily.</text>
</comment>
<evidence type="ECO:0000256" key="1">
    <source>
        <dbReference type="ARBA" id="ARBA00008026"/>
    </source>
</evidence>
<protein>
    <recommendedName>
        <fullName evidence="9">Selenide, water dikinase</fullName>
        <ecNumber evidence="9">2.7.9.3</ecNumber>
    </recommendedName>
    <alternativeName>
        <fullName evidence="9">Selenium donor protein</fullName>
    </alternativeName>
    <alternativeName>
        <fullName evidence="9">Selenophosphate synthase</fullName>
    </alternativeName>
</protein>
<dbReference type="GO" id="GO:0005524">
    <property type="term" value="F:ATP binding"/>
    <property type="evidence" value="ECO:0007669"/>
    <property type="project" value="UniProtKB-UniRule"/>
</dbReference>
<evidence type="ECO:0000256" key="5">
    <source>
        <dbReference type="ARBA" id="ARBA00022777"/>
    </source>
</evidence>
<evidence type="ECO:0000256" key="4">
    <source>
        <dbReference type="ARBA" id="ARBA00022741"/>
    </source>
</evidence>
<comment type="function">
    <text evidence="9">Synthesizes selenophosphate from selenide and ATP.</text>
</comment>
<dbReference type="InterPro" id="IPR004536">
    <property type="entry name" value="SPS/SelD"/>
</dbReference>
<dbReference type="Gene3D" id="3.90.650.10">
    <property type="entry name" value="PurM-like C-terminal domain"/>
    <property type="match status" value="1"/>
</dbReference>
<dbReference type="InterPro" id="IPR023061">
    <property type="entry name" value="SelD_I"/>
</dbReference>
<dbReference type="EC" id="2.7.9.3" evidence="9"/>
<evidence type="ECO:0000256" key="9">
    <source>
        <dbReference type="HAMAP-Rule" id="MF_00625"/>
    </source>
</evidence>
<keyword evidence="6 9" id="KW-0067">ATP-binding</keyword>
<evidence type="ECO:0000256" key="3">
    <source>
        <dbReference type="ARBA" id="ARBA00022723"/>
    </source>
</evidence>
<accession>A0A348AHQ9</accession>
<keyword evidence="8 9" id="KW-0711">Selenium</keyword>
<dbReference type="HAMAP" id="MF_00625">
    <property type="entry name" value="SelD"/>
    <property type="match status" value="1"/>
</dbReference>
<evidence type="ECO:0000259" key="10">
    <source>
        <dbReference type="Pfam" id="PF00586"/>
    </source>
</evidence>
<feature type="binding site" evidence="9">
    <location>
        <position position="191"/>
    </location>
    <ligand>
        <name>Mg(2+)</name>
        <dbReference type="ChEBI" id="CHEBI:18420"/>
    </ligand>
</feature>
<dbReference type="AlphaFoldDB" id="A0A348AHQ9"/>
<comment type="catalytic activity">
    <reaction evidence="9">
        <text>hydrogenselenide + ATP + H2O = selenophosphate + AMP + phosphate + 2 H(+)</text>
        <dbReference type="Rhea" id="RHEA:18737"/>
        <dbReference type="ChEBI" id="CHEBI:15377"/>
        <dbReference type="ChEBI" id="CHEBI:15378"/>
        <dbReference type="ChEBI" id="CHEBI:16144"/>
        <dbReference type="ChEBI" id="CHEBI:29317"/>
        <dbReference type="ChEBI" id="CHEBI:30616"/>
        <dbReference type="ChEBI" id="CHEBI:43474"/>
        <dbReference type="ChEBI" id="CHEBI:456215"/>
        <dbReference type="EC" id="2.7.9.3"/>
    </reaction>
</comment>
<sequence>MVNHPNLLVGIQSSDDAGVYKLNDDTALVQTVDFFTPIVDDPYLFGQIAAANSLSDIYAMGAKPLTAMNIVAFPICSLPGDVLRDILRGGLDKINEAEAVMVGGHTVDDTEPKYGLSVTGLVHPDRVWTNAGAKPGDHLVLTKALGTGILATAARVGLFEAGVQAAVNSMVLLNRTAAQVASNYGIHACTDITGFGLLGHVYEMVAASGVSVEIYSTGLPLLPAAAEAAGMGLVPGGAYANREYLNNVVSFSEAVPANIQDICFDPQTSGGLLFSLPDTEAGELVEALKAAGITRAAKIGKVTSIGIEIGEGNIYVR</sequence>
<dbReference type="FunFam" id="3.30.1330.10:FF:000003">
    <property type="entry name" value="Selenide, water dikinase"/>
    <property type="match status" value="1"/>
</dbReference>
<evidence type="ECO:0000259" key="11">
    <source>
        <dbReference type="Pfam" id="PF02769"/>
    </source>
</evidence>
<dbReference type="CDD" id="cd02195">
    <property type="entry name" value="SelD"/>
    <property type="match status" value="1"/>
</dbReference>
<dbReference type="InterPro" id="IPR010918">
    <property type="entry name" value="PurM-like_C_dom"/>
</dbReference>
<dbReference type="PANTHER" id="PTHR10256">
    <property type="entry name" value="SELENIDE, WATER DIKINASE"/>
    <property type="match status" value="1"/>
</dbReference>
<keyword evidence="5 9" id="KW-0418">Kinase</keyword>
<evidence type="ECO:0000313" key="12">
    <source>
        <dbReference type="EMBL" id="BBB90607.1"/>
    </source>
</evidence>
<dbReference type="SUPFAM" id="SSF56042">
    <property type="entry name" value="PurM C-terminal domain-like"/>
    <property type="match status" value="1"/>
</dbReference>
<dbReference type="GO" id="GO:0005737">
    <property type="term" value="C:cytoplasm"/>
    <property type="evidence" value="ECO:0007669"/>
    <property type="project" value="TreeGrafter"/>
</dbReference>
<dbReference type="Proteomes" id="UP000276437">
    <property type="component" value="Chromosome"/>
</dbReference>
<feature type="domain" description="PurM-like C-terminal" evidence="11">
    <location>
        <begin position="134"/>
        <end position="304"/>
    </location>
</feature>
<dbReference type="GO" id="GO:0016260">
    <property type="term" value="P:selenocysteine biosynthetic process"/>
    <property type="evidence" value="ECO:0007669"/>
    <property type="project" value="InterPro"/>
</dbReference>
<feature type="binding site" description="in other chain" evidence="9">
    <location>
        <begin position="13"/>
        <end position="15"/>
    </location>
    <ligand>
        <name>ATP</name>
        <dbReference type="ChEBI" id="CHEBI:30616"/>
        <note>ligand shared between dimeric partners</note>
    </ligand>
</feature>
<reference evidence="12 13" key="1">
    <citation type="journal article" date="2018" name="Int. J. Syst. Evol. Microbiol.">
        <title>Methylomusa anaerophila gen. nov., sp. nov., an anaerobic methanol-utilizing bacterium isolated from a microbial fuel cell.</title>
        <authorList>
            <person name="Amano N."/>
            <person name="Yamamuro A."/>
            <person name="Miyahara M."/>
            <person name="Kouzuma A."/>
            <person name="Abe T."/>
            <person name="Watanabe K."/>
        </authorList>
    </citation>
    <scope>NUCLEOTIDE SEQUENCE [LARGE SCALE GENOMIC DNA]</scope>
    <source>
        <strain evidence="12 13">MMFC1</strain>
    </source>
</reference>
<feature type="binding site" description="in other chain" evidence="9">
    <location>
        <position position="56"/>
    </location>
    <ligand>
        <name>ATP</name>
        <dbReference type="ChEBI" id="CHEBI:30616"/>
        <note>ligand shared between dimeric partners</note>
    </ligand>
</feature>
<feature type="binding site" evidence="9">
    <location>
        <position position="16"/>
    </location>
    <ligand>
        <name>Mg(2+)</name>
        <dbReference type="ChEBI" id="CHEBI:18420"/>
    </ligand>
</feature>
<keyword evidence="3 9" id="KW-0479">Metal-binding</keyword>
<evidence type="ECO:0000256" key="2">
    <source>
        <dbReference type="ARBA" id="ARBA00022679"/>
    </source>
</evidence>